<sequence length="391" mass="42532">MADTVADVFAPAKLGPITLRNRLIKSATFEGRTPEALVSDDLVEFHRRTAAGGVGMTTVAYCAVAPEGRTERRQIWMRAEAVPGLRRLADAVHAEGAAVSAQIGHAGPVANPASNRLPALAPTRRLNPMSMTMTRAATIPDIERVVRAHADAALVAAESGFDAVEIHMGHNYLASAFLSPRLNHRADAYGGSLANRARMAREVARAVRDAVGDRIAILAKLNMDDGVRGGLVIEESLQVAAWLEEDGGLDAIELTEGSSLLNPMYLFKGDVPLKEFAGVFPQPQRLGVRLLGRSLLRAYPYRDAYLLDDARRFRAALRMPLVLLGGITDRRTMDLAMREGFEFAAMGRALLMEPDLPIRIRRDRATASRCVHCNKCMPTIYTGTRCALTDP</sequence>
<dbReference type="Gene3D" id="3.20.20.70">
    <property type="entry name" value="Aldolase class I"/>
    <property type="match status" value="1"/>
</dbReference>
<proteinExistence type="predicted"/>
<dbReference type="eggNOG" id="COG1902">
    <property type="taxonomic scope" value="Bacteria"/>
</dbReference>
<accession>D2BFD2</accession>
<dbReference type="STRING" id="479432.Sros_5536"/>
<keyword evidence="5" id="KW-1185">Reference proteome</keyword>
<dbReference type="PANTHER" id="PTHR43656">
    <property type="entry name" value="BINDING OXIDOREDUCTASE, PUTATIVE (AFU_ORTHOLOGUE AFUA_2G08260)-RELATED"/>
    <property type="match status" value="1"/>
</dbReference>
<dbReference type="CDD" id="cd02803">
    <property type="entry name" value="OYE_like_FMN_family"/>
    <property type="match status" value="1"/>
</dbReference>
<feature type="domain" description="NADH:flavin oxidoreductase/NADH oxidase N-terminal" evidence="3">
    <location>
        <begin position="8"/>
        <end position="245"/>
    </location>
</feature>
<dbReference type="GO" id="GO:0010181">
    <property type="term" value="F:FMN binding"/>
    <property type="evidence" value="ECO:0007669"/>
    <property type="project" value="InterPro"/>
</dbReference>
<dbReference type="RefSeq" id="WP_012892027.1">
    <property type="nucleotide sequence ID" value="NC_013595.1"/>
</dbReference>
<dbReference type="HOGENOM" id="CLU_012153_2_3_11"/>
<protein>
    <submittedName>
        <fullName evidence="4">NADH:flavin oxidoreductase/NADH oxidase</fullName>
    </submittedName>
</protein>
<evidence type="ECO:0000256" key="1">
    <source>
        <dbReference type="ARBA" id="ARBA00022630"/>
    </source>
</evidence>
<dbReference type="Proteomes" id="UP000002029">
    <property type="component" value="Chromosome"/>
</dbReference>
<dbReference type="InterPro" id="IPR013785">
    <property type="entry name" value="Aldolase_TIM"/>
</dbReference>
<evidence type="ECO:0000313" key="4">
    <source>
        <dbReference type="EMBL" id="ACZ88290.1"/>
    </source>
</evidence>
<dbReference type="KEGG" id="sro:Sros_5536"/>
<dbReference type="InterPro" id="IPR051799">
    <property type="entry name" value="NADH_flavin_oxidoreductase"/>
</dbReference>
<dbReference type="Pfam" id="PF00724">
    <property type="entry name" value="Oxidored_FMN"/>
    <property type="match status" value="1"/>
</dbReference>
<dbReference type="GO" id="GO:0016491">
    <property type="term" value="F:oxidoreductase activity"/>
    <property type="evidence" value="ECO:0007669"/>
    <property type="project" value="UniProtKB-KW"/>
</dbReference>
<dbReference type="OrthoDB" id="3169239at2"/>
<dbReference type="PANTHER" id="PTHR43656:SF2">
    <property type="entry name" value="BINDING OXIDOREDUCTASE, PUTATIVE (AFU_ORTHOLOGUE AFUA_2G08260)-RELATED"/>
    <property type="match status" value="1"/>
</dbReference>
<dbReference type="EMBL" id="CP001814">
    <property type="protein sequence ID" value="ACZ88290.1"/>
    <property type="molecule type" value="Genomic_DNA"/>
</dbReference>
<dbReference type="SUPFAM" id="SSF51395">
    <property type="entry name" value="FMN-linked oxidoreductases"/>
    <property type="match status" value="1"/>
</dbReference>
<gene>
    <name evidence="4" type="ordered locus">Sros_5536</name>
</gene>
<dbReference type="AlphaFoldDB" id="D2BFD2"/>
<evidence type="ECO:0000259" key="3">
    <source>
        <dbReference type="Pfam" id="PF00724"/>
    </source>
</evidence>
<dbReference type="InterPro" id="IPR001155">
    <property type="entry name" value="OxRdtase_FMN_N"/>
</dbReference>
<evidence type="ECO:0000313" key="5">
    <source>
        <dbReference type="Proteomes" id="UP000002029"/>
    </source>
</evidence>
<evidence type="ECO:0000256" key="2">
    <source>
        <dbReference type="ARBA" id="ARBA00023002"/>
    </source>
</evidence>
<organism evidence="4 5">
    <name type="scientific">Streptosporangium roseum (strain ATCC 12428 / DSM 43021 / JCM 3005 / KCTC 9067 / NCIMB 10171 / NRRL 2505 / NI 9100)</name>
    <dbReference type="NCBI Taxonomy" id="479432"/>
    <lineage>
        <taxon>Bacteria</taxon>
        <taxon>Bacillati</taxon>
        <taxon>Actinomycetota</taxon>
        <taxon>Actinomycetes</taxon>
        <taxon>Streptosporangiales</taxon>
        <taxon>Streptosporangiaceae</taxon>
        <taxon>Streptosporangium</taxon>
    </lineage>
</organism>
<name>D2BFD2_STRRD</name>
<keyword evidence="1" id="KW-0285">Flavoprotein</keyword>
<reference evidence="4 5" key="1">
    <citation type="journal article" date="2010" name="Stand. Genomic Sci.">
        <title>Complete genome sequence of Streptosporangium roseum type strain (NI 9100).</title>
        <authorList>
            <person name="Nolan M."/>
            <person name="Sikorski J."/>
            <person name="Jando M."/>
            <person name="Lucas S."/>
            <person name="Lapidus A."/>
            <person name="Glavina Del Rio T."/>
            <person name="Chen F."/>
            <person name="Tice H."/>
            <person name="Pitluck S."/>
            <person name="Cheng J.F."/>
            <person name="Chertkov O."/>
            <person name="Sims D."/>
            <person name="Meincke L."/>
            <person name="Brettin T."/>
            <person name="Han C."/>
            <person name="Detter J.C."/>
            <person name="Bruce D."/>
            <person name="Goodwin L."/>
            <person name="Land M."/>
            <person name="Hauser L."/>
            <person name="Chang Y.J."/>
            <person name="Jeffries C.D."/>
            <person name="Ivanova N."/>
            <person name="Mavromatis K."/>
            <person name="Mikhailova N."/>
            <person name="Chen A."/>
            <person name="Palaniappan K."/>
            <person name="Chain P."/>
            <person name="Rohde M."/>
            <person name="Goker M."/>
            <person name="Bristow J."/>
            <person name="Eisen J.A."/>
            <person name="Markowitz V."/>
            <person name="Hugenholtz P."/>
            <person name="Kyrpides N.C."/>
            <person name="Klenk H.P."/>
        </authorList>
    </citation>
    <scope>NUCLEOTIDE SEQUENCE [LARGE SCALE GENOMIC DNA]</scope>
    <source>
        <strain evidence="5">ATCC 12428 / DSM 43021 / JCM 3005 / NI 9100</strain>
    </source>
</reference>
<keyword evidence="2" id="KW-0560">Oxidoreductase</keyword>